<dbReference type="Pfam" id="PF01554">
    <property type="entry name" value="MatE"/>
    <property type="match status" value="2"/>
</dbReference>
<keyword evidence="15" id="KW-1185">Reference proteome</keyword>
<evidence type="ECO:0000256" key="2">
    <source>
        <dbReference type="ARBA" id="ARBA00004651"/>
    </source>
</evidence>
<sequence>MDEKNQITEGVIWKQLLIFFFPIVIGTFFQQIYNTADSIVVGRFVGKEALAAVGGSVNQIVNLVVEVFVGLTSGASVIVAQFYGAKDKKNLNKTLHTSYAFGIVTGFVVAVVGLLVTNTVLELMKTPQELMADSRLYLHIYFCGMIFNIIYNMGASILRAVGDSRRPLYVLMVTCGLNIVLDILLVVIFRLGVMGVAIATVSCQGISSILVTAMLMKEHPLFQLKLREIRFYRVSLNSVLRIGIPAALEATMYTIANLIIQVFVNELGTDTVAAWGTFAKIDAVYWMVVNAFGISITTFVGQNYGAGKVKRMRKSVGICLGMSYAGAILVSGVLYALAGPLYRLFTTDENVVRIGVDMMHFLLPSYFMYVVIGILSGALRGAGRVLVPMLLTCGGVCLIRIVWMFGVFPGHPGINTIMLSYPVSWGITAVLFIIYYFRKFPKVKNVQE</sequence>
<evidence type="ECO:0000256" key="12">
    <source>
        <dbReference type="ARBA" id="ARBA00031636"/>
    </source>
</evidence>
<evidence type="ECO:0000256" key="10">
    <source>
        <dbReference type="ARBA" id="ARBA00023065"/>
    </source>
</evidence>
<feature type="transmembrane region" description="Helical" evidence="13">
    <location>
        <begin position="136"/>
        <end position="161"/>
    </location>
</feature>
<comment type="similarity">
    <text evidence="3">Belongs to the multi antimicrobial extrusion (MATE) (TC 2.A.66.1) family.</text>
</comment>
<dbReference type="InterPro" id="IPR002528">
    <property type="entry name" value="MATE_fam"/>
</dbReference>
<feature type="transmembrane region" description="Helical" evidence="13">
    <location>
        <begin position="358"/>
        <end position="379"/>
    </location>
</feature>
<feature type="transmembrane region" description="Helical" evidence="13">
    <location>
        <begin position="284"/>
        <end position="304"/>
    </location>
</feature>
<keyword evidence="8 13" id="KW-0812">Transmembrane</keyword>
<feature type="transmembrane region" description="Helical" evidence="13">
    <location>
        <begin position="97"/>
        <end position="116"/>
    </location>
</feature>
<evidence type="ECO:0000256" key="7">
    <source>
        <dbReference type="ARBA" id="ARBA00022475"/>
    </source>
</evidence>
<evidence type="ECO:0000256" key="8">
    <source>
        <dbReference type="ARBA" id="ARBA00022692"/>
    </source>
</evidence>
<dbReference type="PANTHER" id="PTHR43298">
    <property type="entry name" value="MULTIDRUG RESISTANCE PROTEIN NORM-RELATED"/>
    <property type="match status" value="1"/>
</dbReference>
<dbReference type="Proteomes" id="UP001446032">
    <property type="component" value="Unassembled WGS sequence"/>
</dbReference>
<evidence type="ECO:0000256" key="9">
    <source>
        <dbReference type="ARBA" id="ARBA00022989"/>
    </source>
</evidence>
<keyword evidence="11 13" id="KW-0472">Membrane</keyword>
<evidence type="ECO:0000256" key="4">
    <source>
        <dbReference type="ARBA" id="ARBA00020268"/>
    </source>
</evidence>
<dbReference type="PIRSF" id="PIRSF006603">
    <property type="entry name" value="DinF"/>
    <property type="match status" value="1"/>
</dbReference>
<feature type="transmembrane region" description="Helical" evidence="13">
    <location>
        <begin position="418"/>
        <end position="437"/>
    </location>
</feature>
<keyword evidence="5" id="KW-0813">Transport</keyword>
<evidence type="ECO:0000256" key="3">
    <source>
        <dbReference type="ARBA" id="ARBA00010199"/>
    </source>
</evidence>
<comment type="caution">
    <text evidence="14">The sequence shown here is derived from an EMBL/GenBank/DDBJ whole genome shotgun (WGS) entry which is preliminary data.</text>
</comment>
<feature type="transmembrane region" description="Helical" evidence="13">
    <location>
        <begin position="316"/>
        <end position="338"/>
    </location>
</feature>
<evidence type="ECO:0000313" key="15">
    <source>
        <dbReference type="Proteomes" id="UP001446032"/>
    </source>
</evidence>
<dbReference type="RefSeq" id="WP_022215441.1">
    <property type="nucleotide sequence ID" value="NZ_JBBMEI010000007.1"/>
</dbReference>
<feature type="transmembrane region" description="Helical" evidence="13">
    <location>
        <begin position="238"/>
        <end position="264"/>
    </location>
</feature>
<keyword evidence="6" id="KW-0050">Antiport</keyword>
<dbReference type="NCBIfam" id="TIGR00797">
    <property type="entry name" value="matE"/>
    <property type="match status" value="1"/>
</dbReference>
<organism evidence="14 15">
    <name type="scientific">Blautia intestinihominis</name>
    <dbReference type="NCBI Taxonomy" id="3133152"/>
    <lineage>
        <taxon>Bacteria</taxon>
        <taxon>Bacillati</taxon>
        <taxon>Bacillota</taxon>
        <taxon>Clostridia</taxon>
        <taxon>Lachnospirales</taxon>
        <taxon>Lachnospiraceae</taxon>
        <taxon>Blautia</taxon>
    </lineage>
</organism>
<comment type="subcellular location">
    <subcellularLocation>
        <location evidence="2">Cell membrane</location>
        <topology evidence="2">Multi-pass membrane protein</topology>
    </subcellularLocation>
</comment>
<feature type="transmembrane region" description="Helical" evidence="13">
    <location>
        <begin position="168"/>
        <end position="189"/>
    </location>
</feature>
<proteinExistence type="inferred from homology"/>
<feature type="transmembrane region" description="Helical" evidence="13">
    <location>
        <begin position="386"/>
        <end position="406"/>
    </location>
</feature>
<gene>
    <name evidence="14" type="ORF">WMO75_03620</name>
</gene>
<reference evidence="14 15" key="1">
    <citation type="submission" date="2024-03" db="EMBL/GenBank/DDBJ databases">
        <title>Human intestinal bacterial collection.</title>
        <authorList>
            <person name="Pauvert C."/>
            <person name="Hitch T.C.A."/>
            <person name="Clavel T."/>
        </authorList>
    </citation>
    <scope>NUCLEOTIDE SEQUENCE [LARGE SCALE GENOMIC DNA]</scope>
    <source>
        <strain evidence="14 15">CLA-AA-H95</strain>
    </source>
</reference>
<evidence type="ECO:0000256" key="11">
    <source>
        <dbReference type="ARBA" id="ARBA00023136"/>
    </source>
</evidence>
<dbReference type="CDD" id="cd13138">
    <property type="entry name" value="MATE_yoeA_like"/>
    <property type="match status" value="1"/>
</dbReference>
<evidence type="ECO:0000256" key="6">
    <source>
        <dbReference type="ARBA" id="ARBA00022449"/>
    </source>
</evidence>
<keyword evidence="10" id="KW-0406">Ion transport</keyword>
<dbReference type="PANTHER" id="PTHR43298:SF2">
    <property type="entry name" value="FMN_FAD EXPORTER YEEO-RELATED"/>
    <property type="match status" value="1"/>
</dbReference>
<dbReference type="EMBL" id="JBBMEI010000007">
    <property type="protein sequence ID" value="MEQ2357441.1"/>
    <property type="molecule type" value="Genomic_DNA"/>
</dbReference>
<feature type="transmembrane region" description="Helical" evidence="13">
    <location>
        <begin position="195"/>
        <end position="217"/>
    </location>
</feature>
<protein>
    <recommendedName>
        <fullName evidence="4">Probable multidrug resistance protein NorM</fullName>
    </recommendedName>
    <alternativeName>
        <fullName evidence="12">Multidrug-efflux transporter</fullName>
    </alternativeName>
</protein>
<evidence type="ECO:0000313" key="14">
    <source>
        <dbReference type="EMBL" id="MEQ2357441.1"/>
    </source>
</evidence>
<dbReference type="InterPro" id="IPR048279">
    <property type="entry name" value="MdtK-like"/>
</dbReference>
<comment type="function">
    <text evidence="1">Multidrug efflux pump.</text>
</comment>
<accession>A0ABV1AHM2</accession>
<dbReference type="InterPro" id="IPR050222">
    <property type="entry name" value="MATE_MdtK"/>
</dbReference>
<name>A0ABV1AHM2_9FIRM</name>
<keyword evidence="7" id="KW-1003">Cell membrane</keyword>
<keyword evidence="9 13" id="KW-1133">Transmembrane helix</keyword>
<feature type="transmembrane region" description="Helical" evidence="13">
    <location>
        <begin position="12"/>
        <end position="33"/>
    </location>
</feature>
<feature type="transmembrane region" description="Helical" evidence="13">
    <location>
        <begin position="60"/>
        <end position="85"/>
    </location>
</feature>
<evidence type="ECO:0000256" key="1">
    <source>
        <dbReference type="ARBA" id="ARBA00003408"/>
    </source>
</evidence>
<evidence type="ECO:0000256" key="13">
    <source>
        <dbReference type="SAM" id="Phobius"/>
    </source>
</evidence>
<evidence type="ECO:0000256" key="5">
    <source>
        <dbReference type="ARBA" id="ARBA00022448"/>
    </source>
</evidence>